<dbReference type="Pfam" id="PF00246">
    <property type="entry name" value="Peptidase_M14"/>
    <property type="match status" value="1"/>
</dbReference>
<gene>
    <name evidence="3" type="ORF">VMCG_05847</name>
</gene>
<organism evidence="3 4">
    <name type="scientific">Cytospora schulzeri</name>
    <dbReference type="NCBI Taxonomy" id="448051"/>
    <lineage>
        <taxon>Eukaryota</taxon>
        <taxon>Fungi</taxon>
        <taxon>Dikarya</taxon>
        <taxon>Ascomycota</taxon>
        <taxon>Pezizomycotina</taxon>
        <taxon>Sordariomycetes</taxon>
        <taxon>Sordariomycetidae</taxon>
        <taxon>Diaporthales</taxon>
        <taxon>Cytosporaceae</taxon>
        <taxon>Cytospora</taxon>
    </lineage>
</organism>
<dbReference type="OrthoDB" id="3626597at2759"/>
<keyword evidence="4" id="KW-1185">Reference proteome</keyword>
<reference evidence="3 4" key="1">
    <citation type="submission" date="2015-09" db="EMBL/GenBank/DDBJ databases">
        <title>Host preference determinants of Valsa canker pathogens revealed by comparative genomics.</title>
        <authorList>
            <person name="Yin Z."/>
            <person name="Huang L."/>
        </authorList>
    </citation>
    <scope>NUCLEOTIDE SEQUENCE [LARGE SCALE GENOMIC DNA]</scope>
    <source>
        <strain evidence="3 4">03-1</strain>
    </source>
</reference>
<dbReference type="Proteomes" id="UP000283895">
    <property type="component" value="Unassembled WGS sequence"/>
</dbReference>
<dbReference type="GO" id="GO:0004181">
    <property type="term" value="F:metallocarboxypeptidase activity"/>
    <property type="evidence" value="ECO:0007669"/>
    <property type="project" value="InterPro"/>
</dbReference>
<dbReference type="SUPFAM" id="SSF53187">
    <property type="entry name" value="Zn-dependent exopeptidases"/>
    <property type="match status" value="1"/>
</dbReference>
<evidence type="ECO:0000259" key="2">
    <source>
        <dbReference type="Pfam" id="PF00246"/>
    </source>
</evidence>
<proteinExistence type="inferred from homology"/>
<dbReference type="AlphaFoldDB" id="A0A423WDI9"/>
<evidence type="ECO:0000313" key="4">
    <source>
        <dbReference type="Proteomes" id="UP000283895"/>
    </source>
</evidence>
<accession>A0A423WDI9</accession>
<sequence length="139" mass="16106">MAYSEQVDRNWPMHWEHNKQGDGANWACLEQWRGDSPGDSHEVRALMGLVDEVLGLSYAGLAKTPKIKLFIDWQSRGQHGLDYMAKFSHTTLHRLDWAFAMRVRSSDGKYIVPKKEILHSGDEQYRLVKWLLQPGRLDV</sequence>
<dbReference type="InterPro" id="IPR000834">
    <property type="entry name" value="Peptidase_M14"/>
</dbReference>
<comment type="caution">
    <text evidence="3">The sequence shown here is derived from an EMBL/GenBank/DDBJ whole genome shotgun (WGS) entry which is preliminary data.</text>
</comment>
<name>A0A423WDI9_9PEZI</name>
<feature type="domain" description="Peptidase M14" evidence="2">
    <location>
        <begin position="8"/>
        <end position="79"/>
    </location>
</feature>
<dbReference type="EMBL" id="LKEA01000019">
    <property type="protein sequence ID" value="ROW01362.1"/>
    <property type="molecule type" value="Genomic_DNA"/>
</dbReference>
<comment type="similarity">
    <text evidence="1">Belongs to the peptidase M14 family.</text>
</comment>
<dbReference type="GO" id="GO:0006508">
    <property type="term" value="P:proteolysis"/>
    <property type="evidence" value="ECO:0007669"/>
    <property type="project" value="InterPro"/>
</dbReference>
<dbReference type="GO" id="GO:0008270">
    <property type="term" value="F:zinc ion binding"/>
    <property type="evidence" value="ECO:0007669"/>
    <property type="project" value="InterPro"/>
</dbReference>
<evidence type="ECO:0000256" key="1">
    <source>
        <dbReference type="ARBA" id="ARBA00005988"/>
    </source>
</evidence>
<dbReference type="Gene3D" id="3.40.630.10">
    <property type="entry name" value="Zn peptidases"/>
    <property type="match status" value="1"/>
</dbReference>
<protein>
    <recommendedName>
        <fullName evidence="2">Peptidase M14 domain-containing protein</fullName>
    </recommendedName>
</protein>
<evidence type="ECO:0000313" key="3">
    <source>
        <dbReference type="EMBL" id="ROW01362.1"/>
    </source>
</evidence>